<protein>
    <submittedName>
        <fullName evidence="1">Maleylacetate reductase</fullName>
    </submittedName>
</protein>
<accession>A0ACD4CUX9</accession>
<evidence type="ECO:0000313" key="1">
    <source>
        <dbReference type="EMBL" id="UXN57380.1"/>
    </source>
</evidence>
<dbReference type="Proteomes" id="UP001061991">
    <property type="component" value="Plasmid p_unnamed3"/>
</dbReference>
<keyword evidence="2" id="KW-1185">Reference proteome</keyword>
<keyword evidence="1" id="KW-0614">Plasmid</keyword>
<sequence length="355" mass="37866">MREPFTYKGTIPRIVFGVGTISQVAEELHGLGRQKALVLSTPFQEKEAQRLVEQLGSVCVGVFSGAMMHTPVDVTIEALRVFADAGADCVISLGGGSTIGLGKAIAYRTDTPQLVIATTYAGSEVTPILGQTENGIKTTVRDASILPETVIYDPELTYNLPVKMTVTSGLNAMAHAVEGLYAQDRNPVSSMMAMEGIAALHKALPAIIGAPRDPTARTDALYGSWLCGVVLGAVGMALHHKICHTLGGSFDLPHSETHAILLPHTVAYTEGAVPHLLEPVADLMRTDHASTGLYDFAHSIGAPTRLKDFGLATEDLDKATDVAMRNPYWNPRPLEATAIREMLQMAWEGARPGSS</sequence>
<evidence type="ECO:0000313" key="2">
    <source>
        <dbReference type="Proteomes" id="UP001061991"/>
    </source>
</evidence>
<geneLocation type="plasmid" evidence="1 2">
    <name>p_unnamed3</name>
</geneLocation>
<dbReference type="EMBL" id="CP104970">
    <property type="protein sequence ID" value="UXN57380.1"/>
    <property type="molecule type" value="Genomic_DNA"/>
</dbReference>
<name>A0ACD4CUX9_9HYPH</name>
<reference evidence="1" key="1">
    <citation type="submission" date="2022-09" db="EMBL/GenBank/DDBJ databases">
        <title>Interaction between co-microsymbionts with complementary sets of symbiotic genes in legume-rhizobium systems.</title>
        <authorList>
            <person name="Safronova V."/>
            <person name="Sazanova A."/>
            <person name="Afonin A."/>
            <person name="Chirak E."/>
        </authorList>
    </citation>
    <scope>NUCLEOTIDE SEQUENCE</scope>
    <source>
        <strain evidence="1">A18/3m</strain>
    </source>
</reference>
<proteinExistence type="predicted"/>
<gene>
    <name evidence="1" type="ORF">N8E88_03205</name>
</gene>
<organism evidence="1 2">
    <name type="scientific">Phyllobacterium zundukense</name>
    <dbReference type="NCBI Taxonomy" id="1867719"/>
    <lineage>
        <taxon>Bacteria</taxon>
        <taxon>Pseudomonadati</taxon>
        <taxon>Pseudomonadota</taxon>
        <taxon>Alphaproteobacteria</taxon>
        <taxon>Hyphomicrobiales</taxon>
        <taxon>Phyllobacteriaceae</taxon>
        <taxon>Phyllobacterium</taxon>
    </lineage>
</organism>